<gene>
    <name evidence="6" type="ORF">GCM10012275_47550</name>
</gene>
<keyword evidence="4 5" id="KW-0472">Membrane</keyword>
<sequence length="117" mass="12141">MHIATIVLSILLALAFLAIGGPKALALESATRRTVEMGLDTRMMRLTGILEVAAVVGLVAGLWVRWLGLAAAVGLVLLMLGALVFHARRGDPAKQMAPAAVFLVLSGALVTTGLLSQ</sequence>
<evidence type="ECO:0000313" key="6">
    <source>
        <dbReference type="EMBL" id="GGM71580.1"/>
    </source>
</evidence>
<dbReference type="Pfam" id="PF13564">
    <property type="entry name" value="DoxX_2"/>
    <property type="match status" value="1"/>
</dbReference>
<name>A0A8J3CFI6_9PSEU</name>
<proteinExistence type="predicted"/>
<dbReference type="AlphaFoldDB" id="A0A8J3CFI6"/>
<evidence type="ECO:0000256" key="3">
    <source>
        <dbReference type="ARBA" id="ARBA00022989"/>
    </source>
</evidence>
<accession>A0A8J3CFI6</accession>
<evidence type="ECO:0000256" key="4">
    <source>
        <dbReference type="ARBA" id="ARBA00023136"/>
    </source>
</evidence>
<evidence type="ECO:0000256" key="1">
    <source>
        <dbReference type="ARBA" id="ARBA00004141"/>
    </source>
</evidence>
<feature type="transmembrane region" description="Helical" evidence="5">
    <location>
        <begin position="63"/>
        <end position="85"/>
    </location>
</feature>
<evidence type="ECO:0008006" key="8">
    <source>
        <dbReference type="Google" id="ProtNLM"/>
    </source>
</evidence>
<protein>
    <recommendedName>
        <fullName evidence="8">DoxX family protein</fullName>
    </recommendedName>
</protein>
<dbReference type="Proteomes" id="UP000637578">
    <property type="component" value="Unassembled WGS sequence"/>
</dbReference>
<dbReference type="RefSeq" id="WP_189060640.1">
    <property type="nucleotide sequence ID" value="NZ_BMMK01000027.1"/>
</dbReference>
<organism evidence="6 7">
    <name type="scientific">Longimycelium tulufanense</name>
    <dbReference type="NCBI Taxonomy" id="907463"/>
    <lineage>
        <taxon>Bacteria</taxon>
        <taxon>Bacillati</taxon>
        <taxon>Actinomycetota</taxon>
        <taxon>Actinomycetes</taxon>
        <taxon>Pseudonocardiales</taxon>
        <taxon>Pseudonocardiaceae</taxon>
        <taxon>Longimycelium</taxon>
    </lineage>
</organism>
<reference evidence="6" key="1">
    <citation type="journal article" date="2014" name="Int. J. Syst. Evol. Microbiol.">
        <title>Complete genome sequence of Corynebacterium casei LMG S-19264T (=DSM 44701T), isolated from a smear-ripened cheese.</title>
        <authorList>
            <consortium name="US DOE Joint Genome Institute (JGI-PGF)"/>
            <person name="Walter F."/>
            <person name="Albersmeier A."/>
            <person name="Kalinowski J."/>
            <person name="Ruckert C."/>
        </authorList>
    </citation>
    <scope>NUCLEOTIDE SEQUENCE</scope>
    <source>
        <strain evidence="6">CGMCC 4.5737</strain>
    </source>
</reference>
<dbReference type="EMBL" id="BMMK01000027">
    <property type="protein sequence ID" value="GGM71580.1"/>
    <property type="molecule type" value="Genomic_DNA"/>
</dbReference>
<comment type="caution">
    <text evidence="6">The sequence shown here is derived from an EMBL/GenBank/DDBJ whole genome shotgun (WGS) entry which is preliminary data.</text>
</comment>
<comment type="subcellular location">
    <subcellularLocation>
        <location evidence="1">Membrane</location>
        <topology evidence="1">Multi-pass membrane protein</topology>
    </subcellularLocation>
</comment>
<keyword evidence="7" id="KW-1185">Reference proteome</keyword>
<dbReference type="InterPro" id="IPR032808">
    <property type="entry name" value="DoxX"/>
</dbReference>
<evidence type="ECO:0000313" key="7">
    <source>
        <dbReference type="Proteomes" id="UP000637578"/>
    </source>
</evidence>
<dbReference type="GO" id="GO:0016020">
    <property type="term" value="C:membrane"/>
    <property type="evidence" value="ECO:0007669"/>
    <property type="project" value="UniProtKB-SubCell"/>
</dbReference>
<feature type="transmembrane region" description="Helical" evidence="5">
    <location>
        <begin position="97"/>
        <end position="115"/>
    </location>
</feature>
<evidence type="ECO:0000256" key="5">
    <source>
        <dbReference type="SAM" id="Phobius"/>
    </source>
</evidence>
<keyword evidence="3 5" id="KW-1133">Transmembrane helix</keyword>
<reference evidence="6" key="2">
    <citation type="submission" date="2020-09" db="EMBL/GenBank/DDBJ databases">
        <authorList>
            <person name="Sun Q."/>
            <person name="Zhou Y."/>
        </authorList>
    </citation>
    <scope>NUCLEOTIDE SEQUENCE</scope>
    <source>
        <strain evidence="6">CGMCC 4.5737</strain>
    </source>
</reference>
<evidence type="ECO:0000256" key="2">
    <source>
        <dbReference type="ARBA" id="ARBA00022692"/>
    </source>
</evidence>
<keyword evidence="2 5" id="KW-0812">Transmembrane</keyword>